<feature type="transmembrane region" description="Helical" evidence="2">
    <location>
        <begin position="97"/>
        <end position="118"/>
    </location>
</feature>
<accession>A0A9P4V0J0</accession>
<keyword evidence="2" id="KW-0472">Membrane</keyword>
<keyword evidence="2" id="KW-0812">Transmembrane</keyword>
<dbReference type="Proteomes" id="UP000799444">
    <property type="component" value="Unassembled WGS sequence"/>
</dbReference>
<evidence type="ECO:0000313" key="3">
    <source>
        <dbReference type="EMBL" id="KAF2735357.1"/>
    </source>
</evidence>
<keyword evidence="2" id="KW-1133">Transmembrane helix</keyword>
<organism evidence="3 4">
    <name type="scientific">Polyplosphaeria fusca</name>
    <dbReference type="NCBI Taxonomy" id="682080"/>
    <lineage>
        <taxon>Eukaryota</taxon>
        <taxon>Fungi</taxon>
        <taxon>Dikarya</taxon>
        <taxon>Ascomycota</taxon>
        <taxon>Pezizomycotina</taxon>
        <taxon>Dothideomycetes</taxon>
        <taxon>Pleosporomycetidae</taxon>
        <taxon>Pleosporales</taxon>
        <taxon>Tetraplosphaeriaceae</taxon>
        <taxon>Polyplosphaeria</taxon>
    </lineage>
</organism>
<dbReference type="EMBL" id="ML996136">
    <property type="protein sequence ID" value="KAF2735357.1"/>
    <property type="molecule type" value="Genomic_DNA"/>
</dbReference>
<dbReference type="OrthoDB" id="3800696at2759"/>
<protein>
    <submittedName>
        <fullName evidence="3">Uncharacterized protein</fullName>
    </submittedName>
</protein>
<proteinExistence type="predicted"/>
<feature type="compositionally biased region" description="Low complexity" evidence="1">
    <location>
        <begin position="57"/>
        <end position="82"/>
    </location>
</feature>
<feature type="region of interest" description="Disordered" evidence="1">
    <location>
        <begin position="56"/>
        <end position="89"/>
    </location>
</feature>
<sequence>MAVDERTSSGLLSQTVCVTGTIYDSFDDSNPKYYPACWPSWTGGNWAATRTVPVEISTSVSSTSTTPSPSSSSTVTTTSSPTVAPPGNGGLSAGEKAGISIGAIVGFVAAVGLGIWIARRWFVGAGNAAHELPELNQNRN</sequence>
<gene>
    <name evidence="3" type="ORF">EJ04DRAFT_511762</name>
</gene>
<reference evidence="3" key="1">
    <citation type="journal article" date="2020" name="Stud. Mycol.">
        <title>101 Dothideomycetes genomes: a test case for predicting lifestyles and emergence of pathogens.</title>
        <authorList>
            <person name="Haridas S."/>
            <person name="Albert R."/>
            <person name="Binder M."/>
            <person name="Bloem J."/>
            <person name="Labutti K."/>
            <person name="Salamov A."/>
            <person name="Andreopoulos B."/>
            <person name="Baker S."/>
            <person name="Barry K."/>
            <person name="Bills G."/>
            <person name="Bluhm B."/>
            <person name="Cannon C."/>
            <person name="Castanera R."/>
            <person name="Culley D."/>
            <person name="Daum C."/>
            <person name="Ezra D."/>
            <person name="Gonzalez J."/>
            <person name="Henrissat B."/>
            <person name="Kuo A."/>
            <person name="Liang C."/>
            <person name="Lipzen A."/>
            <person name="Lutzoni F."/>
            <person name="Magnuson J."/>
            <person name="Mondo S."/>
            <person name="Nolan M."/>
            <person name="Ohm R."/>
            <person name="Pangilinan J."/>
            <person name="Park H.-J."/>
            <person name="Ramirez L."/>
            <person name="Alfaro M."/>
            <person name="Sun H."/>
            <person name="Tritt A."/>
            <person name="Yoshinaga Y."/>
            <person name="Zwiers L.-H."/>
            <person name="Turgeon B."/>
            <person name="Goodwin S."/>
            <person name="Spatafora J."/>
            <person name="Crous P."/>
            <person name="Grigoriev I."/>
        </authorList>
    </citation>
    <scope>NUCLEOTIDE SEQUENCE</scope>
    <source>
        <strain evidence="3">CBS 125425</strain>
    </source>
</reference>
<evidence type="ECO:0000256" key="1">
    <source>
        <dbReference type="SAM" id="MobiDB-lite"/>
    </source>
</evidence>
<keyword evidence="4" id="KW-1185">Reference proteome</keyword>
<evidence type="ECO:0000256" key="2">
    <source>
        <dbReference type="SAM" id="Phobius"/>
    </source>
</evidence>
<name>A0A9P4V0J0_9PLEO</name>
<evidence type="ECO:0000313" key="4">
    <source>
        <dbReference type="Proteomes" id="UP000799444"/>
    </source>
</evidence>
<dbReference type="AlphaFoldDB" id="A0A9P4V0J0"/>
<comment type="caution">
    <text evidence="3">The sequence shown here is derived from an EMBL/GenBank/DDBJ whole genome shotgun (WGS) entry which is preliminary data.</text>
</comment>